<sequence length="370" mass="40946">MSKGYPCPYLPLCLWMSADFPSNEFEELADECHNLAFEFFRAVGEPPVCVSGDSIALIARLISEQASLPSAVASLKNMPLSLSMSGPAEVMRCAVAEFIIGKALTDHIFVDMYFRKPDLRHAVSTMLDYLEARDSYAEAEDSHAQSGYLRREPMVRIQLLAEAETDNEARLRVINSAKRDVCDSLDHLLPSSFTRDVFHGRLEELLAQAMDLWGPLQRSKFRASAEFAVTAQLDRQDDFYTEFGGPVEGEQAEPIILLFPQISIANEIICSAKALWSDQAIVVAAKEELEKARNHGKMKKQEPPKKLMKRRLSVRQREIPVPSPGVSSGEGRPDEVKQGLIGHGKGPQSSSDVTAVVALRSKEVLSGPKT</sequence>
<proteinExistence type="predicted"/>
<feature type="region of interest" description="Disordered" evidence="1">
    <location>
        <begin position="293"/>
        <end position="354"/>
    </location>
</feature>
<reference evidence="2" key="1">
    <citation type="journal article" date="2023" name="Mol. Phylogenet. Evol.">
        <title>Genome-scale phylogeny and comparative genomics of the fungal order Sordariales.</title>
        <authorList>
            <person name="Hensen N."/>
            <person name="Bonometti L."/>
            <person name="Westerberg I."/>
            <person name="Brannstrom I.O."/>
            <person name="Guillou S."/>
            <person name="Cros-Aarteil S."/>
            <person name="Calhoun S."/>
            <person name="Haridas S."/>
            <person name="Kuo A."/>
            <person name="Mondo S."/>
            <person name="Pangilinan J."/>
            <person name="Riley R."/>
            <person name="LaButti K."/>
            <person name="Andreopoulos B."/>
            <person name="Lipzen A."/>
            <person name="Chen C."/>
            <person name="Yan M."/>
            <person name="Daum C."/>
            <person name="Ng V."/>
            <person name="Clum A."/>
            <person name="Steindorff A."/>
            <person name="Ohm R.A."/>
            <person name="Martin F."/>
            <person name="Silar P."/>
            <person name="Natvig D.O."/>
            <person name="Lalanne C."/>
            <person name="Gautier V."/>
            <person name="Ament-Velasquez S.L."/>
            <person name="Kruys A."/>
            <person name="Hutchinson M.I."/>
            <person name="Powell A.J."/>
            <person name="Barry K."/>
            <person name="Miller A.N."/>
            <person name="Grigoriev I.V."/>
            <person name="Debuchy R."/>
            <person name="Gladieux P."/>
            <person name="Hiltunen Thoren M."/>
            <person name="Johannesson H."/>
        </authorList>
    </citation>
    <scope>NUCLEOTIDE SEQUENCE</scope>
    <source>
        <strain evidence="2">CBS 955.72</strain>
    </source>
</reference>
<keyword evidence="3" id="KW-1185">Reference proteome</keyword>
<evidence type="ECO:0000313" key="2">
    <source>
        <dbReference type="EMBL" id="KAK3347162.1"/>
    </source>
</evidence>
<dbReference type="EMBL" id="JAUIQD010000006">
    <property type="protein sequence ID" value="KAK3347162.1"/>
    <property type="molecule type" value="Genomic_DNA"/>
</dbReference>
<organism evidence="2 3">
    <name type="scientific">Lasiosphaeria hispida</name>
    <dbReference type="NCBI Taxonomy" id="260671"/>
    <lineage>
        <taxon>Eukaryota</taxon>
        <taxon>Fungi</taxon>
        <taxon>Dikarya</taxon>
        <taxon>Ascomycota</taxon>
        <taxon>Pezizomycotina</taxon>
        <taxon>Sordariomycetes</taxon>
        <taxon>Sordariomycetidae</taxon>
        <taxon>Sordariales</taxon>
        <taxon>Lasiosphaeriaceae</taxon>
        <taxon>Lasiosphaeria</taxon>
    </lineage>
</organism>
<evidence type="ECO:0000256" key="1">
    <source>
        <dbReference type="SAM" id="MobiDB-lite"/>
    </source>
</evidence>
<comment type="caution">
    <text evidence="2">The sequence shown here is derived from an EMBL/GenBank/DDBJ whole genome shotgun (WGS) entry which is preliminary data.</text>
</comment>
<protein>
    <submittedName>
        <fullName evidence="2">Uncharacterized protein</fullName>
    </submittedName>
</protein>
<dbReference type="AlphaFoldDB" id="A0AAJ0MBG8"/>
<accession>A0AAJ0MBG8</accession>
<reference evidence="2" key="2">
    <citation type="submission" date="2023-06" db="EMBL/GenBank/DDBJ databases">
        <authorList>
            <consortium name="Lawrence Berkeley National Laboratory"/>
            <person name="Haridas S."/>
            <person name="Hensen N."/>
            <person name="Bonometti L."/>
            <person name="Westerberg I."/>
            <person name="Brannstrom I.O."/>
            <person name="Guillou S."/>
            <person name="Cros-Aarteil S."/>
            <person name="Calhoun S."/>
            <person name="Kuo A."/>
            <person name="Mondo S."/>
            <person name="Pangilinan J."/>
            <person name="Riley R."/>
            <person name="Labutti K."/>
            <person name="Andreopoulos B."/>
            <person name="Lipzen A."/>
            <person name="Chen C."/>
            <person name="Yanf M."/>
            <person name="Daum C."/>
            <person name="Ng V."/>
            <person name="Clum A."/>
            <person name="Steindorff A."/>
            <person name="Ohm R."/>
            <person name="Martin F."/>
            <person name="Silar P."/>
            <person name="Natvig D."/>
            <person name="Lalanne C."/>
            <person name="Gautier V."/>
            <person name="Ament-Velasquez S.L."/>
            <person name="Kruys A."/>
            <person name="Hutchinson M.I."/>
            <person name="Powell A.J."/>
            <person name="Barry K."/>
            <person name="Miller A.N."/>
            <person name="Grigoriev I.V."/>
            <person name="Debuchy R."/>
            <person name="Gladieux P."/>
            <person name="Thoren M.H."/>
            <person name="Johannesson H."/>
        </authorList>
    </citation>
    <scope>NUCLEOTIDE SEQUENCE</scope>
    <source>
        <strain evidence="2">CBS 955.72</strain>
    </source>
</reference>
<feature type="compositionally biased region" description="Basic and acidic residues" evidence="1">
    <location>
        <begin position="293"/>
        <end position="305"/>
    </location>
</feature>
<evidence type="ECO:0000313" key="3">
    <source>
        <dbReference type="Proteomes" id="UP001275084"/>
    </source>
</evidence>
<gene>
    <name evidence="2" type="ORF">B0T25DRAFT_295904</name>
</gene>
<name>A0AAJ0MBG8_9PEZI</name>
<dbReference type="Proteomes" id="UP001275084">
    <property type="component" value="Unassembled WGS sequence"/>
</dbReference>